<protein>
    <submittedName>
        <fullName evidence="7">HTH-type transcriptional regulator DmlR</fullName>
    </submittedName>
</protein>
<dbReference type="PANTHER" id="PTHR30537">
    <property type="entry name" value="HTH-TYPE TRANSCRIPTIONAL REGULATOR"/>
    <property type="match status" value="1"/>
</dbReference>
<comment type="caution">
    <text evidence="7">The sequence shown here is derived from an EMBL/GenBank/DDBJ whole genome shotgun (WGS) entry which is preliminary data.</text>
</comment>
<reference evidence="7 8" key="1">
    <citation type="submission" date="2020-10" db="EMBL/GenBank/DDBJ databases">
        <authorList>
            <person name="Peeters C."/>
        </authorList>
    </citation>
    <scope>NUCLEOTIDE SEQUENCE [LARGE SCALE GENOMIC DNA]</scope>
    <source>
        <strain evidence="7 8">LMG 27952</strain>
    </source>
</reference>
<evidence type="ECO:0000256" key="1">
    <source>
        <dbReference type="ARBA" id="ARBA00009437"/>
    </source>
</evidence>
<dbReference type="InterPro" id="IPR036388">
    <property type="entry name" value="WH-like_DNA-bd_sf"/>
</dbReference>
<keyword evidence="2" id="KW-0805">Transcription regulation</keyword>
<proteinExistence type="inferred from homology"/>
<feature type="compositionally biased region" description="Polar residues" evidence="5">
    <location>
        <begin position="302"/>
        <end position="313"/>
    </location>
</feature>
<evidence type="ECO:0000313" key="7">
    <source>
        <dbReference type="EMBL" id="CAD6510526.1"/>
    </source>
</evidence>
<accession>A0ABM8N9T9</accession>
<organism evidence="7 8">
    <name type="scientific">Paraburkholderia hiiakae</name>
    <dbReference type="NCBI Taxonomy" id="1081782"/>
    <lineage>
        <taxon>Bacteria</taxon>
        <taxon>Pseudomonadati</taxon>
        <taxon>Pseudomonadota</taxon>
        <taxon>Betaproteobacteria</taxon>
        <taxon>Burkholderiales</taxon>
        <taxon>Burkholderiaceae</taxon>
        <taxon>Paraburkholderia</taxon>
    </lineage>
</organism>
<dbReference type="SUPFAM" id="SSF53850">
    <property type="entry name" value="Periplasmic binding protein-like II"/>
    <property type="match status" value="1"/>
</dbReference>
<evidence type="ECO:0000256" key="4">
    <source>
        <dbReference type="ARBA" id="ARBA00023163"/>
    </source>
</evidence>
<feature type="region of interest" description="Disordered" evidence="5">
    <location>
        <begin position="302"/>
        <end position="326"/>
    </location>
</feature>
<dbReference type="RefSeq" id="WP_201694068.1">
    <property type="nucleotide sequence ID" value="NZ_CAJHCQ010000001.1"/>
</dbReference>
<dbReference type="Pfam" id="PF03466">
    <property type="entry name" value="LysR_substrate"/>
    <property type="match status" value="1"/>
</dbReference>
<dbReference type="Proteomes" id="UP000656319">
    <property type="component" value="Unassembled WGS sequence"/>
</dbReference>
<evidence type="ECO:0000256" key="2">
    <source>
        <dbReference type="ARBA" id="ARBA00023015"/>
    </source>
</evidence>
<evidence type="ECO:0000259" key="6">
    <source>
        <dbReference type="PROSITE" id="PS50931"/>
    </source>
</evidence>
<dbReference type="InterPro" id="IPR058163">
    <property type="entry name" value="LysR-type_TF_proteobact-type"/>
</dbReference>
<dbReference type="Pfam" id="PF00126">
    <property type="entry name" value="HTH_1"/>
    <property type="match status" value="1"/>
</dbReference>
<sequence length="326" mass="35491">MNQIHAMRVFVRVAETESFRRAAQQLDVSNALVTRSVAMLEAHLNTRLINRTTRNLALTDAGLRYLEGCRCVLEELDHLERSLAHTESEPSGTLRVVAAGALSLATLTPLIDGYRRLYPRVNVRLTLAERPVDLIEEGFDVGIVGATPSRNGDCVARALGTTTFVPCAAPAWLAEHGEPHTPEQLAQCAAVALPPEERSATWQFAKPGERAQQITLQPGYAVNNMLMVRLAALAGMGVAIVPAPLVADDFTAGTLRRLLPDYDIDDQDARMSIVYPSRQYLPAKTRHFVDYTVEHFEHAHNASSATNTTSLPASSPGAPNRPLSVA</sequence>
<dbReference type="PROSITE" id="PS50931">
    <property type="entry name" value="HTH_LYSR"/>
    <property type="match status" value="1"/>
</dbReference>
<dbReference type="InterPro" id="IPR036390">
    <property type="entry name" value="WH_DNA-bd_sf"/>
</dbReference>
<keyword evidence="3" id="KW-0238">DNA-binding</keyword>
<evidence type="ECO:0000256" key="5">
    <source>
        <dbReference type="SAM" id="MobiDB-lite"/>
    </source>
</evidence>
<name>A0ABM8N9T9_9BURK</name>
<dbReference type="InterPro" id="IPR000847">
    <property type="entry name" value="LysR_HTH_N"/>
</dbReference>
<dbReference type="Gene3D" id="1.10.10.10">
    <property type="entry name" value="Winged helix-like DNA-binding domain superfamily/Winged helix DNA-binding domain"/>
    <property type="match status" value="1"/>
</dbReference>
<feature type="domain" description="HTH lysR-type" evidence="6">
    <location>
        <begin position="1"/>
        <end position="59"/>
    </location>
</feature>
<gene>
    <name evidence="7" type="primary">dmlR_1</name>
    <name evidence="7" type="ORF">LMG27952_00386</name>
</gene>
<dbReference type="CDD" id="cd08422">
    <property type="entry name" value="PBP2_CrgA_like"/>
    <property type="match status" value="1"/>
</dbReference>
<comment type="similarity">
    <text evidence="1">Belongs to the LysR transcriptional regulatory family.</text>
</comment>
<dbReference type="PANTHER" id="PTHR30537:SF5">
    <property type="entry name" value="HTH-TYPE TRANSCRIPTIONAL ACTIVATOR TTDR-RELATED"/>
    <property type="match status" value="1"/>
</dbReference>
<evidence type="ECO:0000313" key="8">
    <source>
        <dbReference type="Proteomes" id="UP000656319"/>
    </source>
</evidence>
<keyword evidence="8" id="KW-1185">Reference proteome</keyword>
<evidence type="ECO:0000256" key="3">
    <source>
        <dbReference type="ARBA" id="ARBA00023125"/>
    </source>
</evidence>
<dbReference type="EMBL" id="CAJHCQ010000001">
    <property type="protein sequence ID" value="CAD6510526.1"/>
    <property type="molecule type" value="Genomic_DNA"/>
</dbReference>
<dbReference type="InterPro" id="IPR005119">
    <property type="entry name" value="LysR_subst-bd"/>
</dbReference>
<dbReference type="SUPFAM" id="SSF46785">
    <property type="entry name" value="Winged helix' DNA-binding domain"/>
    <property type="match status" value="1"/>
</dbReference>
<dbReference type="Gene3D" id="3.40.190.290">
    <property type="match status" value="1"/>
</dbReference>
<keyword evidence="4" id="KW-0804">Transcription</keyword>